<dbReference type="NCBIfam" id="NF040706">
    <property type="entry name" value="photo_cyt_PufC"/>
    <property type="match status" value="1"/>
</dbReference>
<keyword evidence="4 9" id="KW-0602">Photosynthesis</keyword>
<keyword evidence="6 9" id="KW-0479">Metal-binding</keyword>
<feature type="binding site" description="covalent" evidence="10">
    <location>
        <position position="155"/>
    </location>
    <ligand>
        <name>heme</name>
        <dbReference type="ChEBI" id="CHEBI:30413"/>
        <label>2</label>
    </ligand>
</feature>
<evidence type="ECO:0000256" key="8">
    <source>
        <dbReference type="ARBA" id="ARBA00023004"/>
    </source>
</evidence>
<accession>A0AA42CH77</accession>
<evidence type="ECO:0000256" key="9">
    <source>
        <dbReference type="PIRNR" id="PIRNR000017"/>
    </source>
</evidence>
<evidence type="ECO:0000256" key="5">
    <source>
        <dbReference type="ARBA" id="ARBA00022617"/>
    </source>
</evidence>
<dbReference type="InterPro" id="IPR023119">
    <property type="entry name" value="Multihaem_cyt_PRC_cyt_su-like"/>
</dbReference>
<protein>
    <recommendedName>
        <fullName evidence="2 9">Photosynthetic reaction center cytochrome c subunit</fullName>
    </recommendedName>
</protein>
<comment type="caution">
    <text evidence="13">The sequence shown here is derived from an EMBL/GenBank/DDBJ whole genome shotgun (WGS) entry which is preliminary data.</text>
</comment>
<dbReference type="GO" id="GO:0019684">
    <property type="term" value="P:photosynthesis, light reaction"/>
    <property type="evidence" value="ECO:0007669"/>
    <property type="project" value="InterPro"/>
</dbReference>
<evidence type="ECO:0000256" key="3">
    <source>
        <dbReference type="ARBA" id="ARBA00022448"/>
    </source>
</evidence>
<feature type="binding site" description="axial binding residue" evidence="11">
    <location>
        <position position="114"/>
    </location>
    <ligand>
        <name>heme</name>
        <dbReference type="ChEBI" id="CHEBI:30413"/>
        <label>1</label>
    </ligand>
    <ligandPart>
        <name>Fe</name>
        <dbReference type="ChEBI" id="CHEBI:18248"/>
    </ligandPart>
</feature>
<dbReference type="AlphaFoldDB" id="A0AA42CH77"/>
<feature type="binding site" description="axial binding residue" evidence="11">
    <location>
        <position position="147"/>
    </location>
    <ligand>
        <name>heme</name>
        <dbReference type="ChEBI" id="CHEBI:30413"/>
        <label>4</label>
    </ligand>
    <ligandPart>
        <name>Fe</name>
        <dbReference type="ChEBI" id="CHEBI:18248"/>
    </ligandPart>
</feature>
<proteinExistence type="predicted"/>
<feature type="binding site" description="axial binding residue" evidence="11">
    <location>
        <position position="159"/>
    </location>
    <ligand>
        <name>heme</name>
        <dbReference type="ChEBI" id="CHEBI:30413"/>
        <label>2</label>
    </ligand>
    <ligandPart>
        <name>Fe</name>
        <dbReference type="ChEBI" id="CHEBI:18248"/>
    </ligandPart>
</feature>
<evidence type="ECO:0000313" key="13">
    <source>
        <dbReference type="EMBL" id="MCW6507293.1"/>
    </source>
</evidence>
<evidence type="ECO:0000313" key="14">
    <source>
        <dbReference type="Proteomes" id="UP001165667"/>
    </source>
</evidence>
<dbReference type="InterPro" id="IPR036280">
    <property type="entry name" value="Multihaem_cyt_sf"/>
</dbReference>
<feature type="binding site" description="axial binding residue" evidence="11">
    <location>
        <position position="316"/>
    </location>
    <ligand>
        <name>heme</name>
        <dbReference type="ChEBI" id="CHEBI:30413"/>
        <label>4</label>
    </ligand>
    <ligandPart>
        <name>Fe</name>
        <dbReference type="ChEBI" id="CHEBI:18248"/>
    </ligandPart>
</feature>
<feature type="binding site" description="covalent" evidence="10">
    <location>
        <position position="315"/>
    </location>
    <ligand>
        <name>heme</name>
        <dbReference type="ChEBI" id="CHEBI:30413"/>
        <label>4</label>
    </ligand>
</feature>
<gene>
    <name evidence="13" type="primary">pufC</name>
    <name evidence="13" type="ORF">M8523_04585</name>
</gene>
<keyword evidence="14" id="KW-1185">Reference proteome</keyword>
<feature type="binding site" description="axial binding residue" evidence="11">
    <location>
        <position position="241"/>
    </location>
    <ligand>
        <name>heme</name>
        <dbReference type="ChEBI" id="CHEBI:30413"/>
        <label>3</label>
    </ligand>
    <ligandPart>
        <name>Fe</name>
        <dbReference type="ChEBI" id="CHEBI:18248"/>
    </ligandPart>
</feature>
<dbReference type="CDD" id="cd09224">
    <property type="entry name" value="CytoC_RC"/>
    <property type="match status" value="1"/>
</dbReference>
<evidence type="ECO:0000256" key="1">
    <source>
        <dbReference type="ARBA" id="ARBA00003196"/>
    </source>
</evidence>
<feature type="binding site" description="covalent" evidence="10">
    <location>
        <position position="312"/>
    </location>
    <ligand>
        <name>heme</name>
        <dbReference type="ChEBI" id="CHEBI:30413"/>
        <label>4</label>
    </ligand>
</feature>
<dbReference type="Proteomes" id="UP001165667">
    <property type="component" value="Unassembled WGS sequence"/>
</dbReference>
<dbReference type="PIRSF" id="PIRSF000017">
    <property type="entry name" value="RC_cytochrome"/>
    <property type="match status" value="1"/>
</dbReference>
<keyword evidence="9" id="KW-0674">Reaction center</keyword>
<organism evidence="13 14">
    <name type="scientific">Lichenifustis flavocetrariae</name>
    <dbReference type="NCBI Taxonomy" id="2949735"/>
    <lineage>
        <taxon>Bacteria</taxon>
        <taxon>Pseudomonadati</taxon>
        <taxon>Pseudomonadota</taxon>
        <taxon>Alphaproteobacteria</taxon>
        <taxon>Hyphomicrobiales</taxon>
        <taxon>Lichenihabitantaceae</taxon>
        <taxon>Lichenifustis</taxon>
    </lineage>
</organism>
<keyword evidence="5 9" id="KW-0349">Heme</keyword>
<dbReference type="RefSeq" id="WP_282583656.1">
    <property type="nucleotide sequence ID" value="NZ_JAMOIM010000002.1"/>
</dbReference>
<keyword evidence="8 9" id="KW-0408">Iron</keyword>
<feature type="compositionally biased region" description="Low complexity" evidence="12">
    <location>
        <begin position="342"/>
        <end position="352"/>
    </location>
</feature>
<feature type="binding site" description="covalent" evidence="10">
    <location>
        <position position="113"/>
    </location>
    <ligand>
        <name>heme</name>
        <dbReference type="ChEBI" id="CHEBI:30413"/>
        <label>1</label>
    </ligand>
</feature>
<evidence type="ECO:0000256" key="12">
    <source>
        <dbReference type="SAM" id="MobiDB-lite"/>
    </source>
</evidence>
<comment type="PTM">
    <text evidence="9 10">Binds 4 heme groups per subunit.</text>
</comment>
<feature type="binding site" description="axial binding residue" evidence="11">
    <location>
        <position position="97"/>
    </location>
    <ligand>
        <name>heme</name>
        <dbReference type="ChEBI" id="CHEBI:30413"/>
        <label>1</label>
    </ligand>
    <ligandPart>
        <name>Fe</name>
        <dbReference type="ChEBI" id="CHEBI:18248"/>
    </ligandPart>
</feature>
<feature type="region of interest" description="Disordered" evidence="12">
    <location>
        <begin position="335"/>
        <end position="373"/>
    </location>
</feature>
<dbReference type="GO" id="GO:0009055">
    <property type="term" value="F:electron transfer activity"/>
    <property type="evidence" value="ECO:0007669"/>
    <property type="project" value="InterPro"/>
</dbReference>
<name>A0AA42CH77_9HYPH</name>
<feature type="binding site" description="axial binding residue" evidence="11">
    <location>
        <position position="133"/>
    </location>
    <ligand>
        <name>heme</name>
        <dbReference type="ChEBI" id="CHEBI:30413"/>
        <label>2</label>
    </ligand>
    <ligandPart>
        <name>Fe</name>
        <dbReference type="ChEBI" id="CHEBI:18248"/>
    </ligandPart>
</feature>
<evidence type="ECO:0000256" key="2">
    <source>
        <dbReference type="ARBA" id="ARBA00015978"/>
    </source>
</evidence>
<dbReference type="Gene3D" id="1.10.468.10">
    <property type="entry name" value="Photosynthetic Reaction Center, subunit C, domain 2"/>
    <property type="match status" value="2"/>
</dbReference>
<keyword evidence="3 9" id="KW-0813">Transport</keyword>
<dbReference type="GO" id="GO:0005506">
    <property type="term" value="F:iron ion binding"/>
    <property type="evidence" value="ECO:0007669"/>
    <property type="project" value="InterPro"/>
</dbReference>
<sequence length="373" mass="40337">MKQMKFRLGMALAGVAVVGIGLALTFQRPHADVVQRGFRGTGMDQVFNKQDLAVKAYANQLPAAEPAADLTGVPASQVYQNVKVLGNIDAAELTRLMTAMTTWVAPKQGCAYCHNLNNLASDELYTKVVARRMIQMVWHINSDWKTHVAGTGVTCYTCHRGQPVPAYVWFNNPGPPQALGELGNRAGQNAPTLAPGLASLPYDPFTPFLEQNNDIRVISTSALPDTDHTSIKQTEWTYSLMMHFSNSLGVNCTFCHNTRSFAQWDQSTPQRATAWYGIRMVRDLNQNVLAGLRDVLPAHRWGPLGDGPKVNCATCHQGVYKPLYGGSTLKDYQELASSTSGAVPASPDDAPAPNTPPAAPAPATQPDAPAPKP</sequence>
<dbReference type="GO" id="GO:0030077">
    <property type="term" value="C:plasma membrane light-harvesting complex"/>
    <property type="evidence" value="ECO:0007669"/>
    <property type="project" value="InterPro"/>
</dbReference>
<dbReference type="SUPFAM" id="SSF48695">
    <property type="entry name" value="Multiheme cytochromes"/>
    <property type="match status" value="1"/>
</dbReference>
<feature type="binding site" description="axial binding residue" evidence="11">
    <location>
        <position position="256"/>
    </location>
    <ligand>
        <name>heme</name>
        <dbReference type="ChEBI" id="CHEBI:30413"/>
        <label>3</label>
    </ligand>
    <ligandPart>
        <name>Fe</name>
        <dbReference type="ChEBI" id="CHEBI:18248"/>
    </ligandPart>
</feature>
<evidence type="ECO:0000256" key="11">
    <source>
        <dbReference type="PIRSR" id="PIRSR000017-2"/>
    </source>
</evidence>
<keyword evidence="7 9" id="KW-0249">Electron transport</keyword>
<feature type="binding site" description="covalent" evidence="10">
    <location>
        <position position="255"/>
    </location>
    <ligand>
        <name>heme</name>
        <dbReference type="ChEBI" id="CHEBI:30413"/>
        <label>3</label>
    </ligand>
</feature>
<dbReference type="EMBL" id="JAMOIM010000002">
    <property type="protein sequence ID" value="MCW6507293.1"/>
    <property type="molecule type" value="Genomic_DNA"/>
</dbReference>
<reference evidence="13" key="1">
    <citation type="submission" date="2022-05" db="EMBL/GenBank/DDBJ databases">
        <authorList>
            <person name="Pankratov T."/>
        </authorList>
    </citation>
    <scope>NUCLEOTIDE SEQUENCE</scope>
    <source>
        <strain evidence="13">BP6-180914</strain>
    </source>
</reference>
<evidence type="ECO:0000256" key="10">
    <source>
        <dbReference type="PIRSR" id="PIRSR000017-1"/>
    </source>
</evidence>
<feature type="binding site" description="covalent" evidence="10">
    <location>
        <position position="252"/>
    </location>
    <ligand>
        <name>heme</name>
        <dbReference type="ChEBI" id="CHEBI:30413"/>
        <label>3</label>
    </ligand>
</feature>
<evidence type="ECO:0000256" key="7">
    <source>
        <dbReference type="ARBA" id="ARBA00022982"/>
    </source>
</evidence>
<dbReference type="InterPro" id="IPR003158">
    <property type="entry name" value="Photosyn_RC_cyt_c-su"/>
</dbReference>
<evidence type="ECO:0000256" key="4">
    <source>
        <dbReference type="ARBA" id="ARBA00022531"/>
    </source>
</evidence>
<dbReference type="Pfam" id="PF02276">
    <property type="entry name" value="CytoC_RC"/>
    <property type="match status" value="1"/>
</dbReference>
<evidence type="ECO:0000256" key="6">
    <source>
        <dbReference type="ARBA" id="ARBA00022723"/>
    </source>
</evidence>
<dbReference type="GO" id="GO:0020037">
    <property type="term" value="F:heme binding"/>
    <property type="evidence" value="ECO:0007669"/>
    <property type="project" value="InterPro"/>
</dbReference>
<feature type="binding site" description="covalent" evidence="10">
    <location>
        <position position="110"/>
    </location>
    <ligand>
        <name>heme</name>
        <dbReference type="ChEBI" id="CHEBI:30413"/>
        <label>1</label>
    </ligand>
</feature>
<feature type="binding site" description="covalent" evidence="10">
    <location>
        <position position="158"/>
    </location>
    <ligand>
        <name>heme</name>
        <dbReference type="ChEBI" id="CHEBI:30413"/>
        <label>2</label>
    </ligand>
</feature>
<comment type="function">
    <text evidence="1 9">The reaction center of purple bacteria contains a tightly bound cytochrome molecule which re-reduces the photo oxidized primary electron donor.</text>
</comment>